<evidence type="ECO:0000313" key="3">
    <source>
        <dbReference type="Proteomes" id="UP000094025"/>
    </source>
</evidence>
<dbReference type="EMBL" id="LPUX01000066">
    <property type="protein sequence ID" value="OAP35561.1"/>
    <property type="molecule type" value="Genomic_DNA"/>
</dbReference>
<organism evidence="2 3">
    <name type="scientific">Sinorhizobium glycinis</name>
    <dbReference type="NCBI Taxonomy" id="1472378"/>
    <lineage>
        <taxon>Bacteria</taxon>
        <taxon>Pseudomonadati</taxon>
        <taxon>Pseudomonadota</taxon>
        <taxon>Alphaproteobacteria</taxon>
        <taxon>Hyphomicrobiales</taxon>
        <taxon>Rhizobiaceae</taxon>
        <taxon>Sinorhizobium/Ensifer group</taxon>
        <taxon>Sinorhizobium</taxon>
    </lineage>
</organism>
<accession>A0A178XJZ9</accession>
<keyword evidence="3" id="KW-1185">Reference proteome</keyword>
<name>A0A178XJZ9_9HYPH</name>
<protein>
    <submittedName>
        <fullName evidence="2">Uncharacterized protein</fullName>
    </submittedName>
</protein>
<feature type="region of interest" description="Disordered" evidence="1">
    <location>
        <begin position="1"/>
        <end position="35"/>
    </location>
</feature>
<evidence type="ECO:0000256" key="1">
    <source>
        <dbReference type="SAM" id="MobiDB-lite"/>
    </source>
</evidence>
<gene>
    <name evidence="2" type="ORF">AU381_11635</name>
</gene>
<sequence length="377" mass="42077">MGKRRGFARSAGYSACEPPCGTGRSDTGGGSKIGIRPEVADAKDKTVPASLRSAQDASLWLSKRHDPVGLSLVASVETLCRDAHEDHDWRAGRGPLRLSNRKLEEKIESWLELPMRKPADILLEKVDWEAGAWLSSWETSLPPDRPRYFKHDGFTGRIWLLSGEDPSEDVDDDDDITAYEEYDNAAEIAKNLVACWPNSPREIATAAGITLRQLQWFISERSLLDRAARFDLLRLLGIEYDEGMGGYTPAGPYVLIARKAHALEAVYQEISGGGDACPCEIVPTQGQADPSWRYILINAYGTPPTFVMAPRGEAITERLPDLIMNYEGIRPVSASLYRDVVSTCARACQTPQANVREMTEFARRYERHWTDCKWLSD</sequence>
<reference evidence="2 3" key="1">
    <citation type="journal article" date="2016" name="Int. J. Syst. Evol. Microbiol.">
        <title>Ensifer glycinis sp. nov., an novel rhizobial species associated with Glycine spp.</title>
        <authorList>
            <person name="Yan H."/>
            <person name="Yan J."/>
            <person name="Sui X.H."/>
            <person name="Wang E.T."/>
            <person name="Chen W.X."/>
            <person name="Zhang X.X."/>
            <person name="Chen W.F."/>
        </authorList>
    </citation>
    <scope>NUCLEOTIDE SEQUENCE [LARGE SCALE GENOMIC DNA]</scope>
    <source>
        <strain evidence="2 3">CCBAU 23380</strain>
    </source>
</reference>
<dbReference type="OrthoDB" id="5464439at2"/>
<dbReference type="AlphaFoldDB" id="A0A178XJZ9"/>
<proteinExistence type="predicted"/>
<comment type="caution">
    <text evidence="2">The sequence shown here is derived from an EMBL/GenBank/DDBJ whole genome shotgun (WGS) entry which is preliminary data.</text>
</comment>
<evidence type="ECO:0000313" key="2">
    <source>
        <dbReference type="EMBL" id="OAP35561.1"/>
    </source>
</evidence>
<dbReference type="Proteomes" id="UP000094025">
    <property type="component" value="Unassembled WGS sequence"/>
</dbReference>